<proteinExistence type="predicted"/>
<keyword evidence="3" id="KW-1185">Reference proteome</keyword>
<feature type="region of interest" description="Disordered" evidence="1">
    <location>
        <begin position="55"/>
        <end position="92"/>
    </location>
</feature>
<accession>A0A9E7H6M5</accession>
<dbReference type="Proteomes" id="UP001055439">
    <property type="component" value="Chromosome 8"/>
</dbReference>
<evidence type="ECO:0000313" key="2">
    <source>
        <dbReference type="EMBL" id="URE24213.1"/>
    </source>
</evidence>
<dbReference type="AlphaFoldDB" id="A0A9E7H6M5"/>
<feature type="compositionally biased region" description="Basic residues" evidence="1">
    <location>
        <begin position="76"/>
        <end position="92"/>
    </location>
</feature>
<name>A0A9E7H6M5_9LILI</name>
<gene>
    <name evidence="2" type="ORF">MUK42_13952</name>
</gene>
<dbReference type="EMBL" id="CP097510">
    <property type="protein sequence ID" value="URE24213.1"/>
    <property type="molecule type" value="Genomic_DNA"/>
</dbReference>
<protein>
    <submittedName>
        <fullName evidence="2">Uncharacterized protein</fullName>
    </submittedName>
</protein>
<evidence type="ECO:0000313" key="3">
    <source>
        <dbReference type="Proteomes" id="UP001055439"/>
    </source>
</evidence>
<reference evidence="2" key="1">
    <citation type="submission" date="2022-05" db="EMBL/GenBank/DDBJ databases">
        <title>The Musa troglodytarum L. genome provides insights into the mechanism of non-climacteric behaviour and enrichment of carotenoids.</title>
        <authorList>
            <person name="Wang J."/>
        </authorList>
    </citation>
    <scope>NUCLEOTIDE SEQUENCE</scope>
    <source>
        <tissue evidence="2">Leaf</tissue>
    </source>
</reference>
<sequence length="92" mass="10111">MALPGSNYGPSDGHYHPLFELTVVDSAQAVTFDREEHEGLDGRIAAALTVGVSHGRPTQRFGSHRVGVGVGGPHRPTTRQRRRQQWPKQARC</sequence>
<evidence type="ECO:0000256" key="1">
    <source>
        <dbReference type="SAM" id="MobiDB-lite"/>
    </source>
</evidence>
<organism evidence="2 3">
    <name type="scientific">Musa troglodytarum</name>
    <name type="common">fe'i banana</name>
    <dbReference type="NCBI Taxonomy" id="320322"/>
    <lineage>
        <taxon>Eukaryota</taxon>
        <taxon>Viridiplantae</taxon>
        <taxon>Streptophyta</taxon>
        <taxon>Embryophyta</taxon>
        <taxon>Tracheophyta</taxon>
        <taxon>Spermatophyta</taxon>
        <taxon>Magnoliopsida</taxon>
        <taxon>Liliopsida</taxon>
        <taxon>Zingiberales</taxon>
        <taxon>Musaceae</taxon>
        <taxon>Musa</taxon>
    </lineage>
</organism>